<accession>A0ABX1I797</accession>
<evidence type="ECO:0000256" key="6">
    <source>
        <dbReference type="RuleBase" id="RU000481"/>
    </source>
</evidence>
<keyword evidence="4 6" id="KW-0808">Transferase</keyword>
<proteinExistence type="inferred from homology"/>
<keyword evidence="3 6" id="KW-0032">Aminotransferase</keyword>
<dbReference type="EMBL" id="JAAXKX010000003">
    <property type="protein sequence ID" value="NKN32275.1"/>
    <property type="molecule type" value="Genomic_DNA"/>
</dbReference>
<gene>
    <name evidence="8" type="ORF">HF203_03450</name>
</gene>
<dbReference type="EC" id="2.6.1.-" evidence="6"/>
<sequence length="399" mass="43860">MHTTEQPRLAPRACAVEPFHVMRLLERAKTLEAEGRSIIHLEVGEPDFPTPEPILAAARAALEDGAVHYTPAAGLPQLRERLSRYYAERYGARVGADRILVTPGASGAIQLVFQALLEPGDEVLICDPSYPCYRQVLRLLGVEPRAVAVEAADDFQLSAARAEAAWTPRVRALIVASPANPSGTLLGREQLAELLAFCRAKGIALIVDEIYQGLVYDAHDYTALEQADDVYVVNSFSKYFGMTGWRLGWVAAPRAAIEVMERMAQNLFIAPNTPAQHAALAAFEPATLELLEQRRACFRERRDALLSGLRRLGFGIDGEPKGAFYLYARLPEQVGMDSMRFATTMLEEVGVAATPGHDFGSHGAERHVRFAYTCDLPVIDEALGRIDRFLAQCRESGAR</sequence>
<comment type="similarity">
    <text evidence="2 6">Belongs to the class-I pyridoxal-phosphate-dependent aminotransferase family.</text>
</comment>
<evidence type="ECO:0000256" key="2">
    <source>
        <dbReference type="ARBA" id="ARBA00007441"/>
    </source>
</evidence>
<dbReference type="CDD" id="cd00609">
    <property type="entry name" value="AAT_like"/>
    <property type="match status" value="1"/>
</dbReference>
<dbReference type="InterPro" id="IPR004839">
    <property type="entry name" value="Aminotransferase_I/II_large"/>
</dbReference>
<dbReference type="PRINTS" id="PR00753">
    <property type="entry name" value="ACCSYNTHASE"/>
</dbReference>
<dbReference type="PANTHER" id="PTHR46383:SF2">
    <property type="entry name" value="AMINOTRANSFERASE"/>
    <property type="match status" value="1"/>
</dbReference>
<evidence type="ECO:0000256" key="5">
    <source>
        <dbReference type="ARBA" id="ARBA00022898"/>
    </source>
</evidence>
<evidence type="ECO:0000313" key="9">
    <source>
        <dbReference type="Proteomes" id="UP000740754"/>
    </source>
</evidence>
<keyword evidence="9" id="KW-1185">Reference proteome</keyword>
<dbReference type="RefSeq" id="WP_168666609.1">
    <property type="nucleotide sequence ID" value="NZ_JAAXKX010000003.1"/>
</dbReference>
<dbReference type="Proteomes" id="UP000740754">
    <property type="component" value="Unassembled WGS sequence"/>
</dbReference>
<feature type="domain" description="Aminotransferase class I/classII large" evidence="7">
    <location>
        <begin position="38"/>
        <end position="386"/>
    </location>
</feature>
<dbReference type="InterPro" id="IPR050596">
    <property type="entry name" value="AspAT/PAT-like"/>
</dbReference>
<dbReference type="InterPro" id="IPR015421">
    <property type="entry name" value="PyrdxlP-dep_Trfase_major"/>
</dbReference>
<comment type="cofactor">
    <cofactor evidence="1 6">
        <name>pyridoxal 5'-phosphate</name>
        <dbReference type="ChEBI" id="CHEBI:597326"/>
    </cofactor>
</comment>
<evidence type="ECO:0000256" key="4">
    <source>
        <dbReference type="ARBA" id="ARBA00022679"/>
    </source>
</evidence>
<dbReference type="Gene3D" id="3.40.640.10">
    <property type="entry name" value="Type I PLP-dependent aspartate aminotransferase-like (Major domain)"/>
    <property type="match status" value="1"/>
</dbReference>
<protein>
    <recommendedName>
        <fullName evidence="6">Aminotransferase</fullName>
        <ecNumber evidence="6">2.6.1.-</ecNumber>
    </recommendedName>
</protein>
<dbReference type="PANTHER" id="PTHR46383">
    <property type="entry name" value="ASPARTATE AMINOTRANSFERASE"/>
    <property type="match status" value="1"/>
</dbReference>
<dbReference type="GO" id="GO:0008483">
    <property type="term" value="F:transaminase activity"/>
    <property type="evidence" value="ECO:0007669"/>
    <property type="project" value="UniProtKB-KW"/>
</dbReference>
<name>A0ABX1I797_9GAMM</name>
<reference evidence="8 9" key="1">
    <citation type="submission" date="2020-04" db="EMBL/GenBank/DDBJ databases">
        <title>Draft Whole-Genome sequence of Marichromatium bheemlicum DSM 18632, type strain.</title>
        <authorList>
            <person name="Kyndt J.A."/>
            <person name="Meyer T.E."/>
        </authorList>
    </citation>
    <scope>NUCLEOTIDE SEQUENCE [LARGE SCALE GENOMIC DNA]</scope>
    <source>
        <strain evidence="8 9">DSM 18632</strain>
    </source>
</reference>
<evidence type="ECO:0000256" key="3">
    <source>
        <dbReference type="ARBA" id="ARBA00022576"/>
    </source>
</evidence>
<dbReference type="InterPro" id="IPR004838">
    <property type="entry name" value="NHTrfase_class1_PyrdxlP-BS"/>
</dbReference>
<evidence type="ECO:0000313" key="8">
    <source>
        <dbReference type="EMBL" id="NKN32275.1"/>
    </source>
</evidence>
<evidence type="ECO:0000259" key="7">
    <source>
        <dbReference type="Pfam" id="PF00155"/>
    </source>
</evidence>
<dbReference type="InterPro" id="IPR015424">
    <property type="entry name" value="PyrdxlP-dep_Trfase"/>
</dbReference>
<evidence type="ECO:0000256" key="1">
    <source>
        <dbReference type="ARBA" id="ARBA00001933"/>
    </source>
</evidence>
<keyword evidence="5" id="KW-0663">Pyridoxal phosphate</keyword>
<dbReference type="PROSITE" id="PS00105">
    <property type="entry name" value="AA_TRANSFER_CLASS_1"/>
    <property type="match status" value="1"/>
</dbReference>
<comment type="caution">
    <text evidence="8">The sequence shown here is derived from an EMBL/GenBank/DDBJ whole genome shotgun (WGS) entry which is preliminary data.</text>
</comment>
<dbReference type="Pfam" id="PF00155">
    <property type="entry name" value="Aminotran_1_2"/>
    <property type="match status" value="1"/>
</dbReference>
<organism evidence="8 9">
    <name type="scientific">Marichromatium bheemlicum</name>
    <dbReference type="NCBI Taxonomy" id="365339"/>
    <lineage>
        <taxon>Bacteria</taxon>
        <taxon>Pseudomonadati</taxon>
        <taxon>Pseudomonadota</taxon>
        <taxon>Gammaproteobacteria</taxon>
        <taxon>Chromatiales</taxon>
        <taxon>Chromatiaceae</taxon>
        <taxon>Marichromatium</taxon>
    </lineage>
</organism>
<dbReference type="SUPFAM" id="SSF53383">
    <property type="entry name" value="PLP-dependent transferases"/>
    <property type="match status" value="1"/>
</dbReference>